<dbReference type="InterPro" id="IPR047112">
    <property type="entry name" value="RecG/Mfd"/>
</dbReference>
<dbReference type="InterPro" id="IPR003711">
    <property type="entry name" value="CarD-like/TRCF_RID"/>
</dbReference>
<dbReference type="Pfam" id="PF00271">
    <property type="entry name" value="Helicase_C"/>
    <property type="match status" value="1"/>
</dbReference>
<dbReference type="AlphaFoldDB" id="A0A5B1C616"/>
<dbReference type="InterPro" id="IPR014001">
    <property type="entry name" value="Helicase_ATP-bd"/>
</dbReference>
<dbReference type="PANTHER" id="PTHR47964">
    <property type="entry name" value="ATP-DEPENDENT DNA HELICASE HOMOLOG RECG, CHLOROPLASTIC"/>
    <property type="match status" value="1"/>
</dbReference>
<evidence type="ECO:0000256" key="7">
    <source>
        <dbReference type="ARBA" id="ARBA00023125"/>
    </source>
</evidence>
<dbReference type="Pfam" id="PF17757">
    <property type="entry name" value="UvrB_inter"/>
    <property type="match status" value="1"/>
</dbReference>
<evidence type="ECO:0000256" key="4">
    <source>
        <dbReference type="ARBA" id="ARBA00022801"/>
    </source>
</evidence>
<dbReference type="Gene3D" id="3.90.1150.50">
    <property type="entry name" value="Transcription-repair-coupling factor, D7 domain"/>
    <property type="match status" value="1"/>
</dbReference>
<dbReference type="GO" id="GO:0005737">
    <property type="term" value="C:cytoplasm"/>
    <property type="evidence" value="ECO:0007669"/>
    <property type="project" value="UniProtKB-SubCell"/>
</dbReference>
<dbReference type="InterPro" id="IPR005118">
    <property type="entry name" value="TRCF_C"/>
</dbReference>
<comment type="function">
    <text evidence="9">Couples transcription and DNA repair by recognizing RNA polymerase (RNAP) stalled at DNA lesions. Mediates ATP-dependent release of RNAP and its truncated transcript from the DNA, and recruitment of nucleotide excision repair machinery to the damaged site.</text>
</comment>
<evidence type="ECO:0000256" key="1">
    <source>
        <dbReference type="ARBA" id="ARBA00022490"/>
    </source>
</evidence>
<evidence type="ECO:0000256" key="3">
    <source>
        <dbReference type="ARBA" id="ARBA00022763"/>
    </source>
</evidence>
<keyword evidence="7 9" id="KW-0238">DNA-binding</keyword>
<evidence type="ECO:0000256" key="5">
    <source>
        <dbReference type="ARBA" id="ARBA00022806"/>
    </source>
</evidence>
<dbReference type="Gene3D" id="3.40.50.11180">
    <property type="match status" value="1"/>
</dbReference>
<dbReference type="SMART" id="SM00490">
    <property type="entry name" value="HELICc"/>
    <property type="match status" value="1"/>
</dbReference>
<dbReference type="InterPro" id="IPR004576">
    <property type="entry name" value="Mfd"/>
</dbReference>
<evidence type="ECO:0000256" key="2">
    <source>
        <dbReference type="ARBA" id="ARBA00022741"/>
    </source>
</evidence>
<dbReference type="InterPro" id="IPR011545">
    <property type="entry name" value="DEAD/DEAH_box_helicase_dom"/>
</dbReference>
<comment type="similarity">
    <text evidence="9">In the C-terminal section; belongs to the helicase family. RecG subfamily.</text>
</comment>
<organism evidence="12 13">
    <name type="scientific">Vibrio cholerae</name>
    <dbReference type="NCBI Taxonomy" id="666"/>
    <lineage>
        <taxon>Bacteria</taxon>
        <taxon>Pseudomonadati</taxon>
        <taxon>Pseudomonadota</taxon>
        <taxon>Gammaproteobacteria</taxon>
        <taxon>Vibrionales</taxon>
        <taxon>Vibrionaceae</taxon>
        <taxon>Vibrio</taxon>
    </lineage>
</organism>
<proteinExistence type="inferred from homology"/>
<keyword evidence="2 9" id="KW-0547">Nucleotide-binding</keyword>
<dbReference type="Proteomes" id="UP000323225">
    <property type="component" value="Unassembled WGS sequence"/>
</dbReference>
<dbReference type="InterPro" id="IPR036101">
    <property type="entry name" value="CarD-like/TRCF_RID_sf"/>
</dbReference>
<dbReference type="Gene3D" id="2.40.10.170">
    <property type="match status" value="1"/>
</dbReference>
<keyword evidence="3 9" id="KW-0227">DNA damage</keyword>
<evidence type="ECO:0000256" key="9">
    <source>
        <dbReference type="HAMAP-Rule" id="MF_00969"/>
    </source>
</evidence>
<name>A0A5B1C616_VIBCL</name>
<dbReference type="SUPFAM" id="SSF143517">
    <property type="entry name" value="TRCF domain-like"/>
    <property type="match status" value="1"/>
</dbReference>
<evidence type="ECO:0000313" key="13">
    <source>
        <dbReference type="Proteomes" id="UP000323225"/>
    </source>
</evidence>
<comment type="subcellular location">
    <subcellularLocation>
        <location evidence="9">Cytoplasm</location>
    </subcellularLocation>
</comment>
<accession>A0A5B1C616</accession>
<dbReference type="NCBIfam" id="TIGR00580">
    <property type="entry name" value="mfd"/>
    <property type="match status" value="1"/>
</dbReference>
<keyword evidence="1 9" id="KW-0963">Cytoplasm</keyword>
<dbReference type="SUPFAM" id="SSF141259">
    <property type="entry name" value="CarD-like"/>
    <property type="match status" value="1"/>
</dbReference>
<dbReference type="Gene3D" id="3.40.50.300">
    <property type="entry name" value="P-loop containing nucleotide triphosphate hydrolases"/>
    <property type="match status" value="2"/>
</dbReference>
<dbReference type="InterPro" id="IPR041471">
    <property type="entry name" value="UvrB_inter"/>
</dbReference>
<dbReference type="GO" id="GO:0016787">
    <property type="term" value="F:hydrolase activity"/>
    <property type="evidence" value="ECO:0007669"/>
    <property type="project" value="UniProtKB-KW"/>
</dbReference>
<keyword evidence="4 9" id="KW-0378">Hydrolase</keyword>
<evidence type="ECO:0000259" key="11">
    <source>
        <dbReference type="PROSITE" id="PS51194"/>
    </source>
</evidence>
<dbReference type="InterPro" id="IPR001650">
    <property type="entry name" value="Helicase_C-like"/>
</dbReference>
<evidence type="ECO:0000259" key="10">
    <source>
        <dbReference type="PROSITE" id="PS51192"/>
    </source>
</evidence>
<evidence type="ECO:0000256" key="6">
    <source>
        <dbReference type="ARBA" id="ARBA00022840"/>
    </source>
</evidence>
<dbReference type="PANTHER" id="PTHR47964:SF1">
    <property type="entry name" value="ATP-DEPENDENT DNA HELICASE HOMOLOG RECG, CHLOROPLASTIC"/>
    <property type="match status" value="1"/>
</dbReference>
<dbReference type="GO" id="GO:0006355">
    <property type="term" value="P:regulation of DNA-templated transcription"/>
    <property type="evidence" value="ECO:0007669"/>
    <property type="project" value="UniProtKB-UniRule"/>
</dbReference>
<dbReference type="SUPFAM" id="SSF52540">
    <property type="entry name" value="P-loop containing nucleoside triphosphate hydrolases"/>
    <property type="match status" value="2"/>
</dbReference>
<dbReference type="GO" id="GO:0003684">
    <property type="term" value="F:damaged DNA binding"/>
    <property type="evidence" value="ECO:0007669"/>
    <property type="project" value="InterPro"/>
</dbReference>
<comment type="similarity">
    <text evidence="9">In the N-terminal section; belongs to the UvrB family.</text>
</comment>
<dbReference type="InterPro" id="IPR027417">
    <property type="entry name" value="P-loop_NTPase"/>
</dbReference>
<gene>
    <name evidence="9 12" type="primary">mfd</name>
    <name evidence="12" type="ORF">F0M16_07890</name>
</gene>
<protein>
    <recommendedName>
        <fullName evidence="9">Transcription-repair-coupling factor</fullName>
        <shortName evidence="9">TRCF</shortName>
        <ecNumber evidence="9">3.6.4.-</ecNumber>
    </recommendedName>
</protein>
<reference evidence="12 13" key="1">
    <citation type="submission" date="2019-09" db="EMBL/GenBank/DDBJ databases">
        <authorList>
            <person name="Kritzky A."/>
            <person name="Schelkanova E.Y."/>
            <person name="Alkhova Z.V."/>
            <person name="Smirnova N.I."/>
        </authorList>
    </citation>
    <scope>NUCLEOTIDE SEQUENCE [LARGE SCALE GENOMIC DNA]</scope>
    <source>
        <strain evidence="12 13">M1526</strain>
    </source>
</reference>
<dbReference type="Pfam" id="PF00270">
    <property type="entry name" value="DEAD"/>
    <property type="match status" value="1"/>
</dbReference>
<dbReference type="Pfam" id="PF03461">
    <property type="entry name" value="TRCF"/>
    <property type="match status" value="1"/>
</dbReference>
<dbReference type="GO" id="GO:0003678">
    <property type="term" value="F:DNA helicase activity"/>
    <property type="evidence" value="ECO:0007669"/>
    <property type="project" value="TreeGrafter"/>
</dbReference>
<dbReference type="SMART" id="SM00487">
    <property type="entry name" value="DEXDc"/>
    <property type="match status" value="1"/>
</dbReference>
<comment type="caution">
    <text evidence="12">The sequence shown here is derived from an EMBL/GenBank/DDBJ whole genome shotgun (WGS) entry which is preliminary data.</text>
</comment>
<evidence type="ECO:0000256" key="8">
    <source>
        <dbReference type="ARBA" id="ARBA00023204"/>
    </source>
</evidence>
<dbReference type="PROSITE" id="PS51194">
    <property type="entry name" value="HELICASE_CTER"/>
    <property type="match status" value="1"/>
</dbReference>
<keyword evidence="8 9" id="KW-0234">DNA repair</keyword>
<dbReference type="GO" id="GO:0000716">
    <property type="term" value="P:transcription-coupled nucleotide-excision repair, DNA damage recognition"/>
    <property type="evidence" value="ECO:0007669"/>
    <property type="project" value="UniProtKB-UniRule"/>
</dbReference>
<keyword evidence="5" id="KW-0347">Helicase</keyword>
<dbReference type="SMART" id="SM00982">
    <property type="entry name" value="TRCF"/>
    <property type="match status" value="1"/>
</dbReference>
<dbReference type="EC" id="3.6.4.-" evidence="9"/>
<dbReference type="GO" id="GO:0005524">
    <property type="term" value="F:ATP binding"/>
    <property type="evidence" value="ECO:0007669"/>
    <property type="project" value="UniProtKB-UniRule"/>
</dbReference>
<keyword evidence="6 9" id="KW-0067">ATP-binding</keyword>
<dbReference type="Pfam" id="PF02559">
    <property type="entry name" value="CarD_TRCF_RID"/>
    <property type="match status" value="1"/>
</dbReference>
<dbReference type="PROSITE" id="PS51192">
    <property type="entry name" value="HELICASE_ATP_BIND_1"/>
    <property type="match status" value="1"/>
</dbReference>
<feature type="domain" description="Helicase ATP-binding" evidence="10">
    <location>
        <begin position="620"/>
        <end position="780"/>
    </location>
</feature>
<evidence type="ECO:0000313" key="12">
    <source>
        <dbReference type="EMBL" id="KAA1255130.1"/>
    </source>
</evidence>
<sequence length="1153" mass="129968">MSNTGCSELKNIQNVCKMGIGGLCGSSVSLAISEIFSDLVKSSIIVCKDNNEASEILSQLRFFSAVNEDQIIHIPEIEVLPYDTESPNASVSALRISAFNKLASMNGDKRLVVTTAAAATQYIMDFDYWINTQINLKVNEQVSIQQVEEKLTAVGYEKANLEVTKPGEFTVINNILDIYPLSHDKPARIAVSDSNHITSIKTFDSITQKSIATLESIQILQAREVPLDKPSSILFRKNFRKEFSSATGDVTYSQISAGETPEGIEFYTYLYDQRTTLMEKLSERQFNVFLTSGFSSHYSQVILTAKERYEELKDDKKRKILPPQKVWLNSESLIDCVSRTNSIFLSEDKKGFDTVYDTENTGFSKKHSLSDIMSMLSPYVKKAEKVVFVLHSEARSDQIVAISRLLRMKSLFAKKWDEAKNAPEKAVIVYSNVNTGYFDNTHKILVVTEKEIFGMPIQAKIEDKSEVVDEDNNHQFIKDLEIDDLVVHTHYGIGKYKGLKQLSLETDGNEYFTIEYQDSALAFVQISDLHLVNKYNGLNPESVKIDRLDEKGGSWKDEIAKVVDDIEGTALTLIEAQIQREKMVGIQIPEPKADYYRFCREFPYQATNDQLKAVEDIKNDLVSARPMDRLVAGDVGFGKTEVALRASMIVASAGAQVVLVAPSTILAQQHYRSFKARFESFGINVVELTSGTQKIEKEIIQQIENGEAHIIIGTHKAIKRAIDYHNLALVIIDEEHRFGVNDKENIRSRFSGINILAMTATPIPRTLNMSLSGIKDTSTLRQPPANRLNIRTIVSEFNDQLIVEAIKREMLRHGQLFFLHNNTTSIYARAEYLKNLFPDLRIGIAHGKMHALEVEAVMSAFYKHEFDMLIATTIIENGIDVPNANTILIENANAFGLAALHQLRGRVGRSTRQGYAYLLTSGNNITEEGMKRLNAMEKTSKIGEGYKLANHDLEIRGAGEILGESQSGHISKMGYSLYHFILNKCIEILKSNNFESLSDFQLQSLKEGDESINIDVGVKYSIPENYIPHPNLRLYYYRRISMAEKVSEVNDVFQEMEDRFGKSPYLVGNLIFITKLKIAAKRLKIVGIHANEDGGKIIFSRSVKDRDSILNIFVKDPENMQISTVHGEKAMIHFNKKLPNTKDRVGYIRQILL</sequence>
<dbReference type="HAMAP" id="MF_00969">
    <property type="entry name" value="TRCF"/>
    <property type="match status" value="1"/>
</dbReference>
<dbReference type="InterPro" id="IPR037235">
    <property type="entry name" value="TRCF-like_C_D7"/>
</dbReference>
<feature type="domain" description="Helicase C-terminal" evidence="11">
    <location>
        <begin position="805"/>
        <end position="954"/>
    </location>
</feature>
<dbReference type="EMBL" id="VUAA01000007">
    <property type="protein sequence ID" value="KAA1255130.1"/>
    <property type="molecule type" value="Genomic_DNA"/>
</dbReference>
<dbReference type="SMART" id="SM01058">
    <property type="entry name" value="CarD_TRCF"/>
    <property type="match status" value="1"/>
</dbReference>
<dbReference type="Gene3D" id="3.30.2060.10">
    <property type="entry name" value="Penicillin-binding protein 1b domain"/>
    <property type="match status" value="1"/>
</dbReference>